<dbReference type="Pfam" id="PF00560">
    <property type="entry name" value="LRR_1"/>
    <property type="match status" value="2"/>
</dbReference>
<dbReference type="OrthoDB" id="676979at2759"/>
<dbReference type="InterPro" id="IPR050216">
    <property type="entry name" value="LRR_domain-containing"/>
</dbReference>
<dbReference type="GO" id="GO:0005737">
    <property type="term" value="C:cytoplasm"/>
    <property type="evidence" value="ECO:0007669"/>
    <property type="project" value="TreeGrafter"/>
</dbReference>
<keyword evidence="1" id="KW-0433">Leucine-rich repeat</keyword>
<dbReference type="AlphaFoldDB" id="A0A8B7P855"/>
<keyword evidence="2" id="KW-0677">Repeat</keyword>
<dbReference type="RefSeq" id="XP_018022150.1">
    <property type="nucleotide sequence ID" value="XM_018166661.1"/>
</dbReference>
<reference evidence="4" key="1">
    <citation type="submission" date="2025-08" db="UniProtKB">
        <authorList>
            <consortium name="RefSeq"/>
        </authorList>
    </citation>
    <scope>IDENTIFICATION</scope>
</reference>
<dbReference type="PANTHER" id="PTHR48051:SF1">
    <property type="entry name" value="RAS SUPPRESSOR PROTEIN 1"/>
    <property type="match status" value="1"/>
</dbReference>
<name>A0A8B7P855_HYAAZ</name>
<proteinExistence type="predicted"/>
<dbReference type="Proteomes" id="UP000694843">
    <property type="component" value="Unplaced"/>
</dbReference>
<dbReference type="FunFam" id="3.80.10.10:FF:000116">
    <property type="entry name" value="Leucine-rich repeat-containing protein 40"/>
    <property type="match status" value="1"/>
</dbReference>
<evidence type="ECO:0000256" key="1">
    <source>
        <dbReference type="ARBA" id="ARBA00022614"/>
    </source>
</evidence>
<keyword evidence="3" id="KW-1185">Reference proteome</keyword>
<dbReference type="OMA" id="CKVINIP"/>
<dbReference type="InterPro" id="IPR032675">
    <property type="entry name" value="LRR_dom_sf"/>
</dbReference>
<dbReference type="GeneID" id="108678286"/>
<dbReference type="KEGG" id="hazt:108678286"/>
<dbReference type="SUPFAM" id="SSF52058">
    <property type="entry name" value="L domain-like"/>
    <property type="match status" value="1"/>
</dbReference>
<dbReference type="SMART" id="SM00369">
    <property type="entry name" value="LRR_TYP"/>
    <property type="match status" value="7"/>
</dbReference>
<dbReference type="InterPro" id="IPR001611">
    <property type="entry name" value="Leu-rich_rpt"/>
</dbReference>
<accession>A0A8B7P855</accession>
<dbReference type="SMART" id="SM00364">
    <property type="entry name" value="LRR_BAC"/>
    <property type="match status" value="8"/>
</dbReference>
<protein>
    <submittedName>
        <fullName evidence="4">Leucine-rich repeat-containing protein 40</fullName>
    </submittedName>
</protein>
<dbReference type="Pfam" id="PF13855">
    <property type="entry name" value="LRR_8"/>
    <property type="match status" value="1"/>
</dbReference>
<dbReference type="InterPro" id="IPR003591">
    <property type="entry name" value="Leu-rich_rpt_typical-subtyp"/>
</dbReference>
<organism evidence="3 4">
    <name type="scientific">Hyalella azteca</name>
    <name type="common">Amphipod</name>
    <dbReference type="NCBI Taxonomy" id="294128"/>
    <lineage>
        <taxon>Eukaryota</taxon>
        <taxon>Metazoa</taxon>
        <taxon>Ecdysozoa</taxon>
        <taxon>Arthropoda</taxon>
        <taxon>Crustacea</taxon>
        <taxon>Multicrustacea</taxon>
        <taxon>Malacostraca</taxon>
        <taxon>Eumalacostraca</taxon>
        <taxon>Peracarida</taxon>
        <taxon>Amphipoda</taxon>
        <taxon>Senticaudata</taxon>
        <taxon>Talitrida</taxon>
        <taxon>Talitroidea</taxon>
        <taxon>Hyalellidae</taxon>
        <taxon>Hyalella</taxon>
    </lineage>
</organism>
<evidence type="ECO:0000256" key="2">
    <source>
        <dbReference type="ARBA" id="ARBA00022737"/>
    </source>
</evidence>
<sequence length="389" mass="43275">MNLNYNDVSKLPSSLSNLCKLTSLYLCHNRLAELPELNLPSLRELHLANNCLKELSSEVLGGLRGLRVLDLRENKLDELPDDITLLQMLERLDLANNTLSSVPCHLGLLPHLRSMPLEGNPLRLLRRDIVQRGTRQLLQHLRDKLPNPASSYPGFGEDSCHPDGGTFKEAAEERLPKLPDKWQLRNTRQLVYSEKAASVPEELLQSAVEAEVPAVDLSGNTLAALPDKLAELSGHVKELVVSCNHLTCLPSYLATFTHLVFLDVHANRLDALPDLSALKFLRELNMTHNRFTSLPECLRGSQSLEILFAGDNRITEVDVSLVASWPRIATFHINNNNIGYLPPTLGNVTQIRSLLVEGNPFRVPRAAIIAKGTNEIMSYLRSRVVPGAE</sequence>
<dbReference type="PANTHER" id="PTHR48051">
    <property type="match status" value="1"/>
</dbReference>
<gene>
    <name evidence="4" type="primary">LOC108678286</name>
</gene>
<dbReference type="Gene3D" id="3.80.10.10">
    <property type="entry name" value="Ribonuclease Inhibitor"/>
    <property type="match status" value="2"/>
</dbReference>
<dbReference type="FunFam" id="3.80.10.10:FF:000193">
    <property type="entry name" value="Leucine-rich repeat-containing protein 40"/>
    <property type="match status" value="1"/>
</dbReference>
<evidence type="ECO:0000313" key="3">
    <source>
        <dbReference type="Proteomes" id="UP000694843"/>
    </source>
</evidence>
<dbReference type="PROSITE" id="PS51450">
    <property type="entry name" value="LRR"/>
    <property type="match status" value="4"/>
</dbReference>
<evidence type="ECO:0000313" key="4">
    <source>
        <dbReference type="RefSeq" id="XP_018022150.1"/>
    </source>
</evidence>
<dbReference type="SUPFAM" id="SSF52075">
    <property type="entry name" value="Outer arm dynein light chain 1"/>
    <property type="match status" value="1"/>
</dbReference>